<proteinExistence type="predicted"/>
<sequence>MGTKKKFTQEELKHLQANPYTLRVTANSISYTLAFKEAFWALNLQGYTGTAAFRKLGYNTEVLGFERIHNTTKRIRREARSPEGFHEGARGGVRIPGGGNNQTEGASAPSDEAARRMKREILCLQQQMAFLKKVMRLHGKLGE</sequence>
<organism evidence="2 3">
    <name type="scientific">Dysosmobacter segnis</name>
    <dbReference type="NCBI Taxonomy" id="2763042"/>
    <lineage>
        <taxon>Bacteria</taxon>
        <taxon>Bacillati</taxon>
        <taxon>Bacillota</taxon>
        <taxon>Clostridia</taxon>
        <taxon>Eubacteriales</taxon>
        <taxon>Oscillospiraceae</taxon>
        <taxon>Dysosmobacter</taxon>
    </lineage>
</organism>
<protein>
    <submittedName>
        <fullName evidence="2">Uncharacterized protein</fullName>
    </submittedName>
</protein>
<reference evidence="2" key="1">
    <citation type="submission" date="2020-08" db="EMBL/GenBank/DDBJ databases">
        <title>Genome public.</title>
        <authorList>
            <person name="Liu C."/>
            <person name="Sun Q."/>
        </authorList>
    </citation>
    <scope>NUCLEOTIDE SEQUENCE</scope>
    <source>
        <strain evidence="2">BX15</strain>
    </source>
</reference>
<evidence type="ECO:0000313" key="2">
    <source>
        <dbReference type="EMBL" id="MBC5772005.1"/>
    </source>
</evidence>
<evidence type="ECO:0000313" key="3">
    <source>
        <dbReference type="Proteomes" id="UP000620327"/>
    </source>
</evidence>
<feature type="compositionally biased region" description="Gly residues" evidence="1">
    <location>
        <begin position="90"/>
        <end position="100"/>
    </location>
</feature>
<dbReference type="RefSeq" id="WP_187016174.1">
    <property type="nucleotide sequence ID" value="NZ_JACOQI010000027.1"/>
</dbReference>
<accession>A0A923MJX0</accession>
<name>A0A923MJX0_9FIRM</name>
<feature type="compositionally biased region" description="Basic and acidic residues" evidence="1">
    <location>
        <begin position="78"/>
        <end position="89"/>
    </location>
</feature>
<comment type="caution">
    <text evidence="2">The sequence shown here is derived from an EMBL/GenBank/DDBJ whole genome shotgun (WGS) entry which is preliminary data.</text>
</comment>
<dbReference type="Pfam" id="PF20310">
    <property type="entry name" value="HTH_Tnp_2"/>
    <property type="match status" value="1"/>
</dbReference>
<dbReference type="EMBL" id="JACOQI010000027">
    <property type="protein sequence ID" value="MBC5772005.1"/>
    <property type="molecule type" value="Genomic_DNA"/>
</dbReference>
<gene>
    <name evidence="2" type="ORF">H8Z83_17090</name>
</gene>
<evidence type="ECO:0000256" key="1">
    <source>
        <dbReference type="SAM" id="MobiDB-lite"/>
    </source>
</evidence>
<dbReference type="InterPro" id="IPR046929">
    <property type="entry name" value="HTH_Tnp"/>
</dbReference>
<dbReference type="AlphaFoldDB" id="A0A923MJX0"/>
<feature type="region of interest" description="Disordered" evidence="1">
    <location>
        <begin position="76"/>
        <end position="112"/>
    </location>
</feature>
<dbReference type="Proteomes" id="UP000620327">
    <property type="component" value="Unassembled WGS sequence"/>
</dbReference>
<keyword evidence="3" id="KW-1185">Reference proteome</keyword>